<proteinExistence type="predicted"/>
<organism evidence="3">
    <name type="scientific">uncultured prokaryote</name>
    <dbReference type="NCBI Taxonomy" id="198431"/>
    <lineage>
        <taxon>unclassified sequences</taxon>
        <taxon>environmental samples</taxon>
    </lineage>
</organism>
<name>A0A0H5Q4A7_9ZZZZ</name>
<evidence type="ECO:0000256" key="2">
    <source>
        <dbReference type="SAM" id="MobiDB-lite"/>
    </source>
</evidence>
<dbReference type="AlphaFoldDB" id="A0A0H5Q4A7"/>
<feature type="coiled-coil region" evidence="1">
    <location>
        <begin position="39"/>
        <end position="66"/>
    </location>
</feature>
<feature type="compositionally biased region" description="Low complexity" evidence="2">
    <location>
        <begin position="72"/>
        <end position="95"/>
    </location>
</feature>
<evidence type="ECO:0000313" key="3">
    <source>
        <dbReference type="EMBL" id="CRY96245.1"/>
    </source>
</evidence>
<protein>
    <submittedName>
        <fullName evidence="3">Uncharacterized protein</fullName>
    </submittedName>
</protein>
<reference evidence="3" key="2">
    <citation type="submission" date="2015-07" db="EMBL/GenBank/DDBJ databases">
        <title>Plasmids, circular viruses and viroids from rat gut.</title>
        <authorList>
            <person name="Jorgensen T.J."/>
            <person name="Hansen M.A."/>
            <person name="Xu Z."/>
            <person name="Tabak M.A."/>
            <person name="Sorensen S.J."/>
            <person name="Hansen L.H."/>
        </authorList>
    </citation>
    <scope>NUCLEOTIDE SEQUENCE</scope>
    <source>
        <strain evidence="3">RGFK1016</strain>
    </source>
</reference>
<keyword evidence="1" id="KW-0175">Coiled coil</keyword>
<sequence>MAKQVLTPEEVAAKKVRRSNGWTRFFAILLSLILVGGSTAFAKSKADTANEEAAKKQEELMSQYAQSVNAANSNSNFDGADSSDGSGDAAGPASNEAQEAADKINAATAEAAKAGYDWERSAKMMNLSVGGSTFTNILNGIIQGIDPNANLESVVGGFIGTGDKKATVKKGGNPAEDIGYHGESYKLKATSLKAGDLKDLKIEGDTYTFSLPNVNTPKKDGSCALSRLTDDIVVKEEVTTEIQAAAGDKVSVTGLDGDYTDINVTMVITDGKLVSFTYSYKAKVNDLALKAGVTIHGTGDMETTATYSNFVY</sequence>
<accession>A0A0H5Q4A7</accession>
<reference evidence="3" key="1">
    <citation type="submission" date="2015-06" db="EMBL/GenBank/DDBJ databases">
        <authorList>
            <person name="Joergensen T."/>
        </authorList>
    </citation>
    <scope>NUCLEOTIDE SEQUENCE</scope>
    <source>
        <strain evidence="3">RGFK1016</strain>
    </source>
</reference>
<evidence type="ECO:0000256" key="1">
    <source>
        <dbReference type="SAM" id="Coils"/>
    </source>
</evidence>
<dbReference type="EMBL" id="LN853604">
    <property type="protein sequence ID" value="CRY96245.1"/>
    <property type="molecule type" value="Genomic_DNA"/>
</dbReference>
<feature type="region of interest" description="Disordered" evidence="2">
    <location>
        <begin position="72"/>
        <end position="99"/>
    </location>
</feature>